<dbReference type="EMBL" id="BLJY01000001">
    <property type="protein sequence ID" value="GFF12078.1"/>
    <property type="molecule type" value="Genomic_DNA"/>
</dbReference>
<evidence type="ECO:0000256" key="1">
    <source>
        <dbReference type="SAM" id="MobiDB-lite"/>
    </source>
</evidence>
<reference evidence="2 3" key="1">
    <citation type="submission" date="2020-01" db="EMBL/GenBank/DDBJ databases">
        <title>Aspergillus terreus IFO 6365 whole genome shotgun sequence.</title>
        <authorList>
            <person name="Kanamasa S."/>
            <person name="Takahashi H."/>
        </authorList>
    </citation>
    <scope>NUCLEOTIDE SEQUENCE [LARGE SCALE GENOMIC DNA]</scope>
    <source>
        <strain evidence="2 3">IFO 6365</strain>
    </source>
</reference>
<protein>
    <submittedName>
        <fullName evidence="2">Uncharacterized protein</fullName>
    </submittedName>
</protein>
<feature type="compositionally biased region" description="Basic residues" evidence="1">
    <location>
        <begin position="27"/>
        <end position="39"/>
    </location>
</feature>
<feature type="compositionally biased region" description="Low complexity" evidence="1">
    <location>
        <begin position="65"/>
        <end position="80"/>
    </location>
</feature>
<dbReference type="Proteomes" id="UP000452235">
    <property type="component" value="Unassembled WGS sequence"/>
</dbReference>
<keyword evidence="3" id="KW-1185">Reference proteome</keyword>
<feature type="region of interest" description="Disordered" evidence="1">
    <location>
        <begin position="1"/>
        <end position="100"/>
    </location>
</feature>
<evidence type="ECO:0000313" key="2">
    <source>
        <dbReference type="EMBL" id="GFF12078.1"/>
    </source>
</evidence>
<dbReference type="AlphaFoldDB" id="A0A5M3YP41"/>
<proteinExistence type="predicted"/>
<organism evidence="2 3">
    <name type="scientific">Aspergillus terreus</name>
    <dbReference type="NCBI Taxonomy" id="33178"/>
    <lineage>
        <taxon>Eukaryota</taxon>
        <taxon>Fungi</taxon>
        <taxon>Dikarya</taxon>
        <taxon>Ascomycota</taxon>
        <taxon>Pezizomycotina</taxon>
        <taxon>Eurotiomycetes</taxon>
        <taxon>Eurotiomycetidae</taxon>
        <taxon>Eurotiales</taxon>
        <taxon>Aspergillaceae</taxon>
        <taxon>Aspergillus</taxon>
        <taxon>Aspergillus subgen. Circumdati</taxon>
    </lineage>
</organism>
<sequence>MANNDGNAPSDGAKREGPLRRAYNYIRHPRTSRSRRRRTPANITQPPAGPSTAQNVPPAGSSAAPQNDAPNDGQNNAQDDQAGDQHDQQYFRGRYAQENV</sequence>
<accession>A0A5M3YP41</accession>
<name>A0A5M3YP41_ASPTE</name>
<gene>
    <name evidence="2" type="ORF">ATEIFO6365_0001030100</name>
</gene>
<evidence type="ECO:0000313" key="3">
    <source>
        <dbReference type="Proteomes" id="UP000452235"/>
    </source>
</evidence>
<feature type="compositionally biased region" description="Polar residues" evidence="1">
    <location>
        <begin position="41"/>
        <end position="55"/>
    </location>
</feature>
<comment type="caution">
    <text evidence="2">The sequence shown here is derived from an EMBL/GenBank/DDBJ whole genome shotgun (WGS) entry which is preliminary data.</text>
</comment>